<dbReference type="EMBL" id="VDGT01000015">
    <property type="protein sequence ID" value="TNM27937.1"/>
    <property type="molecule type" value="Genomic_DNA"/>
</dbReference>
<dbReference type="OrthoDB" id="3872852at2"/>
<keyword evidence="2" id="KW-1185">Reference proteome</keyword>
<dbReference type="RefSeq" id="WP_139647018.1">
    <property type="nucleotide sequence ID" value="NZ_BAAAZS010000017.1"/>
</dbReference>
<name>A0A5C4UWM8_9ACTN</name>
<protein>
    <submittedName>
        <fullName evidence="1">Uncharacterized protein</fullName>
    </submittedName>
</protein>
<dbReference type="AlphaFoldDB" id="A0A5C4UWM8"/>
<organism evidence="1 2">
    <name type="scientific">Streptomyces sedi</name>
    <dbReference type="NCBI Taxonomy" id="555059"/>
    <lineage>
        <taxon>Bacteria</taxon>
        <taxon>Bacillati</taxon>
        <taxon>Actinomycetota</taxon>
        <taxon>Actinomycetes</taxon>
        <taxon>Kitasatosporales</taxon>
        <taxon>Streptomycetaceae</taxon>
        <taxon>Streptomyces</taxon>
    </lineage>
</organism>
<evidence type="ECO:0000313" key="2">
    <source>
        <dbReference type="Proteomes" id="UP000311713"/>
    </source>
</evidence>
<sequence length="184" mass="19834">MQRDVPFPAWLPTAEQGPRPLPCGRWFDVVGAGGAESARAIARLGERTGPVIHHPAEHAMFWLVPVGSADLWRLPGITVLGTGERLTVPPPNRTEGPCVRWLIPPRRRCLTEAAALHHVLKVVTASGHRTPDAYRTVECHTGAHRLCTKAVAPPPPAGIPVIYLACDCGCHERAVGPGRDRLAS</sequence>
<dbReference type="Proteomes" id="UP000311713">
    <property type="component" value="Unassembled WGS sequence"/>
</dbReference>
<comment type="caution">
    <text evidence="1">The sequence shown here is derived from an EMBL/GenBank/DDBJ whole genome shotgun (WGS) entry which is preliminary data.</text>
</comment>
<gene>
    <name evidence="1" type="ORF">FH715_19280</name>
</gene>
<evidence type="ECO:0000313" key="1">
    <source>
        <dbReference type="EMBL" id="TNM27937.1"/>
    </source>
</evidence>
<accession>A0A5C4UWM8</accession>
<proteinExistence type="predicted"/>
<reference evidence="1 2" key="1">
    <citation type="submission" date="2019-06" db="EMBL/GenBank/DDBJ databases">
        <title>Draft genome of Streptomyces sedi sp. JCM16909.</title>
        <authorList>
            <person name="Klykleung N."/>
            <person name="Tanasupawat S."/>
            <person name="Kudo T."/>
            <person name="Yuki M."/>
            <person name="Ohkuma M."/>
        </authorList>
    </citation>
    <scope>NUCLEOTIDE SEQUENCE [LARGE SCALE GENOMIC DNA]</scope>
    <source>
        <strain evidence="1 2">JCM 16909</strain>
    </source>
</reference>